<dbReference type="PANTHER" id="PTHR36115">
    <property type="entry name" value="PROLINE-RICH ANTIGEN HOMOLOG-RELATED"/>
    <property type="match status" value="1"/>
</dbReference>
<name>A0ABV9I1C9_9FLAO</name>
<keyword evidence="3 6" id="KW-0812">Transmembrane</keyword>
<dbReference type="InterPro" id="IPR010432">
    <property type="entry name" value="RDD"/>
</dbReference>
<keyword evidence="4 6" id="KW-1133">Transmembrane helix</keyword>
<evidence type="ECO:0000313" key="8">
    <source>
        <dbReference type="EMBL" id="MFC4635556.1"/>
    </source>
</evidence>
<dbReference type="RefSeq" id="WP_379980898.1">
    <property type="nucleotide sequence ID" value="NZ_JBHSFV010000011.1"/>
</dbReference>
<reference evidence="9" key="1">
    <citation type="journal article" date="2019" name="Int. J. Syst. Evol. Microbiol.">
        <title>The Global Catalogue of Microorganisms (GCM) 10K type strain sequencing project: providing services to taxonomists for standard genome sequencing and annotation.</title>
        <authorList>
            <consortium name="The Broad Institute Genomics Platform"/>
            <consortium name="The Broad Institute Genome Sequencing Center for Infectious Disease"/>
            <person name="Wu L."/>
            <person name="Ma J."/>
        </authorList>
    </citation>
    <scope>NUCLEOTIDE SEQUENCE [LARGE SCALE GENOMIC DNA]</scope>
    <source>
        <strain evidence="9">YJ-61-S</strain>
    </source>
</reference>
<evidence type="ECO:0000256" key="1">
    <source>
        <dbReference type="ARBA" id="ARBA00004651"/>
    </source>
</evidence>
<dbReference type="PANTHER" id="PTHR36115:SF4">
    <property type="entry name" value="MEMBRANE PROTEIN"/>
    <property type="match status" value="1"/>
</dbReference>
<comment type="subcellular location">
    <subcellularLocation>
        <location evidence="1">Cell membrane</location>
        <topology evidence="1">Multi-pass membrane protein</topology>
    </subcellularLocation>
</comment>
<sequence>MNNETPEHAGFTDRFLASIIDSIIIGGLSFAINQLNFTTFKSFGVYLIFALIGMAYKPYFESRYKATLGKMVMKMEVTDLNYNYIDFNKSIMRSLILIVPAIAYIIIHFFAFNNPYVLDSNGVIDFGTKMGEEYPFLTLIATVLSYATLVDVIVYLVDLNKQQRSLKDFIAKTYVIKKEK</sequence>
<dbReference type="InterPro" id="IPR051791">
    <property type="entry name" value="Pra-immunoreactive"/>
</dbReference>
<keyword evidence="9" id="KW-1185">Reference proteome</keyword>
<evidence type="ECO:0000313" key="9">
    <source>
        <dbReference type="Proteomes" id="UP001596043"/>
    </source>
</evidence>
<dbReference type="Pfam" id="PF06271">
    <property type="entry name" value="RDD"/>
    <property type="match status" value="1"/>
</dbReference>
<feature type="domain" description="RDD" evidence="7">
    <location>
        <begin position="9"/>
        <end position="172"/>
    </location>
</feature>
<comment type="caution">
    <text evidence="8">The sequence shown here is derived from an EMBL/GenBank/DDBJ whole genome shotgun (WGS) entry which is preliminary data.</text>
</comment>
<dbReference type="EMBL" id="JBHSFV010000011">
    <property type="protein sequence ID" value="MFC4635556.1"/>
    <property type="molecule type" value="Genomic_DNA"/>
</dbReference>
<organism evidence="8 9">
    <name type="scientific">Dokdonia ponticola</name>
    <dbReference type="NCBI Taxonomy" id="2041041"/>
    <lineage>
        <taxon>Bacteria</taxon>
        <taxon>Pseudomonadati</taxon>
        <taxon>Bacteroidota</taxon>
        <taxon>Flavobacteriia</taxon>
        <taxon>Flavobacteriales</taxon>
        <taxon>Flavobacteriaceae</taxon>
        <taxon>Dokdonia</taxon>
    </lineage>
</organism>
<proteinExistence type="predicted"/>
<feature type="transmembrane region" description="Helical" evidence="6">
    <location>
        <begin position="95"/>
        <end position="116"/>
    </location>
</feature>
<keyword evidence="5 6" id="KW-0472">Membrane</keyword>
<protein>
    <submittedName>
        <fullName evidence="8">RDD family protein</fullName>
    </submittedName>
</protein>
<evidence type="ECO:0000256" key="2">
    <source>
        <dbReference type="ARBA" id="ARBA00022475"/>
    </source>
</evidence>
<evidence type="ECO:0000259" key="7">
    <source>
        <dbReference type="Pfam" id="PF06271"/>
    </source>
</evidence>
<feature type="transmembrane region" description="Helical" evidence="6">
    <location>
        <begin position="15"/>
        <end position="37"/>
    </location>
</feature>
<evidence type="ECO:0000256" key="4">
    <source>
        <dbReference type="ARBA" id="ARBA00022989"/>
    </source>
</evidence>
<evidence type="ECO:0000256" key="3">
    <source>
        <dbReference type="ARBA" id="ARBA00022692"/>
    </source>
</evidence>
<accession>A0ABV9I1C9</accession>
<dbReference type="Proteomes" id="UP001596043">
    <property type="component" value="Unassembled WGS sequence"/>
</dbReference>
<evidence type="ECO:0000256" key="5">
    <source>
        <dbReference type="ARBA" id="ARBA00023136"/>
    </source>
</evidence>
<feature type="transmembrane region" description="Helical" evidence="6">
    <location>
        <begin position="136"/>
        <end position="157"/>
    </location>
</feature>
<keyword evidence="2" id="KW-1003">Cell membrane</keyword>
<evidence type="ECO:0000256" key="6">
    <source>
        <dbReference type="SAM" id="Phobius"/>
    </source>
</evidence>
<gene>
    <name evidence="8" type="ORF">ACFO3O_16720</name>
</gene>